<evidence type="ECO:0000256" key="6">
    <source>
        <dbReference type="ARBA" id="ARBA00022741"/>
    </source>
</evidence>
<evidence type="ECO:0000256" key="3">
    <source>
        <dbReference type="ARBA" id="ARBA00022448"/>
    </source>
</evidence>
<keyword evidence="7" id="KW-0067">ATP-binding</keyword>
<dbReference type="InterPro" id="IPR003439">
    <property type="entry name" value="ABC_transporter-like_ATP-bd"/>
</dbReference>
<evidence type="ECO:0000256" key="1">
    <source>
        <dbReference type="ARBA" id="ARBA00004141"/>
    </source>
</evidence>
<dbReference type="GO" id="GO:0090374">
    <property type="term" value="P:oligopeptide export from mitochondrion"/>
    <property type="evidence" value="ECO:0007669"/>
    <property type="project" value="TreeGrafter"/>
</dbReference>
<evidence type="ECO:0000256" key="2">
    <source>
        <dbReference type="ARBA" id="ARBA00007577"/>
    </source>
</evidence>
<keyword evidence="4 12" id="KW-0812">Transmembrane</keyword>
<keyword evidence="10 12" id="KW-0472">Membrane</keyword>
<evidence type="ECO:0000256" key="9">
    <source>
        <dbReference type="ARBA" id="ARBA00022989"/>
    </source>
</evidence>
<dbReference type="PANTHER" id="PTHR43394">
    <property type="entry name" value="ATP-DEPENDENT PERMEASE MDL1, MITOCHONDRIAL"/>
    <property type="match status" value="1"/>
</dbReference>
<evidence type="ECO:0000256" key="5">
    <source>
        <dbReference type="ARBA" id="ARBA00022737"/>
    </source>
</evidence>
<dbReference type="GO" id="GO:0015421">
    <property type="term" value="F:ABC-type oligopeptide transporter activity"/>
    <property type="evidence" value="ECO:0007669"/>
    <property type="project" value="TreeGrafter"/>
</dbReference>
<dbReference type="GO" id="GO:0005743">
    <property type="term" value="C:mitochondrial inner membrane"/>
    <property type="evidence" value="ECO:0007669"/>
    <property type="project" value="TreeGrafter"/>
</dbReference>
<accession>A0A812S4U3</accession>
<dbReference type="Pfam" id="PF00005">
    <property type="entry name" value="ABC_tran"/>
    <property type="match status" value="1"/>
</dbReference>
<dbReference type="Gene3D" id="3.40.50.300">
    <property type="entry name" value="P-loop containing nucleotide triphosphate hydrolases"/>
    <property type="match status" value="1"/>
</dbReference>
<evidence type="ECO:0000256" key="11">
    <source>
        <dbReference type="ARBA" id="ARBA00023180"/>
    </source>
</evidence>
<dbReference type="PANTHER" id="PTHR43394:SF27">
    <property type="entry name" value="ATP-DEPENDENT TRANSLOCASE ABCB1-LIKE"/>
    <property type="match status" value="1"/>
</dbReference>
<name>A0A812S4U3_9DINO</name>
<protein>
    <submittedName>
        <fullName evidence="14">Abcb1a protein</fullName>
    </submittedName>
</protein>
<gene>
    <name evidence="14" type="primary">Abcb1a</name>
    <name evidence="14" type="ORF">SNAT2548_LOCUS25971</name>
</gene>
<dbReference type="GO" id="GO:0005524">
    <property type="term" value="F:ATP binding"/>
    <property type="evidence" value="ECO:0007669"/>
    <property type="project" value="UniProtKB-KW"/>
</dbReference>
<evidence type="ECO:0000256" key="10">
    <source>
        <dbReference type="ARBA" id="ARBA00023136"/>
    </source>
</evidence>
<comment type="similarity">
    <text evidence="2">Belongs to the ABC transporter superfamily. ABCB family. Multidrug resistance exporter (TC 3.A.1.201) subfamily.</text>
</comment>
<keyword evidence="9 12" id="KW-1133">Transmembrane helix</keyword>
<dbReference type="Gene3D" id="1.20.1560.10">
    <property type="entry name" value="ABC transporter type 1, transmembrane domain"/>
    <property type="match status" value="1"/>
</dbReference>
<dbReference type="PROSITE" id="PS50893">
    <property type="entry name" value="ABC_TRANSPORTER_2"/>
    <property type="match status" value="1"/>
</dbReference>
<dbReference type="SUPFAM" id="SSF52540">
    <property type="entry name" value="P-loop containing nucleoside triphosphate hydrolases"/>
    <property type="match status" value="1"/>
</dbReference>
<organism evidence="14 15">
    <name type="scientific">Symbiodinium natans</name>
    <dbReference type="NCBI Taxonomy" id="878477"/>
    <lineage>
        <taxon>Eukaryota</taxon>
        <taxon>Sar</taxon>
        <taxon>Alveolata</taxon>
        <taxon>Dinophyceae</taxon>
        <taxon>Suessiales</taxon>
        <taxon>Symbiodiniaceae</taxon>
        <taxon>Symbiodinium</taxon>
    </lineage>
</organism>
<dbReference type="OrthoDB" id="6500128at2759"/>
<dbReference type="GO" id="GO:0016887">
    <property type="term" value="F:ATP hydrolysis activity"/>
    <property type="evidence" value="ECO:0007669"/>
    <property type="project" value="InterPro"/>
</dbReference>
<dbReference type="InterPro" id="IPR039421">
    <property type="entry name" value="Type_1_exporter"/>
</dbReference>
<evidence type="ECO:0000256" key="8">
    <source>
        <dbReference type="ARBA" id="ARBA00022967"/>
    </source>
</evidence>
<evidence type="ECO:0000256" key="12">
    <source>
        <dbReference type="SAM" id="Phobius"/>
    </source>
</evidence>
<keyword evidence="11" id="KW-0325">Glycoprotein</keyword>
<feature type="transmembrane region" description="Helical" evidence="12">
    <location>
        <begin position="70"/>
        <end position="91"/>
    </location>
</feature>
<keyword evidence="5" id="KW-0677">Repeat</keyword>
<sequence length="368" mass="40792">MLPLMCPQDVDPKTKPQRSDERDCAPQARKSWKLGLSLGLNMSLIQAIYLAGFGMSAACIQYWNFNAHEVLLTLFCVVFGVMSVSSIVQYIPDSASGHHSAMEVFRLIDQVSKIDATKPTGRIESIGDGSIHFQNVHFWYPHRPEVRVLKKLNFTIQKGQAVALVGFSGSGKSTVIQLLQRFYDPQGGAIRVGGQDLRDLNVAWWRKQVGMVGQEPVLFDVSLEENVKYGYPEATDAQVRDAAQAANMDYVFSGAVKWTDRIGLRGEKLSGGQKQRCAIARALLRRPQFMLLDEATSALDSTSERLVQQAMQEARVGKTTITVAHRLSTIQNSDKIFVMSNGKVVEAGTYHELIHMDGNFAKLAARSL</sequence>
<keyword evidence="8" id="KW-1278">Translocase</keyword>
<evidence type="ECO:0000313" key="15">
    <source>
        <dbReference type="Proteomes" id="UP000604046"/>
    </source>
</evidence>
<dbReference type="InterPro" id="IPR036640">
    <property type="entry name" value="ABC1_TM_sf"/>
</dbReference>
<dbReference type="InterPro" id="IPR027417">
    <property type="entry name" value="P-loop_NTPase"/>
</dbReference>
<dbReference type="AlphaFoldDB" id="A0A812S4U3"/>
<proteinExistence type="inferred from homology"/>
<reference evidence="14" key="1">
    <citation type="submission" date="2021-02" db="EMBL/GenBank/DDBJ databases">
        <authorList>
            <person name="Dougan E. K."/>
            <person name="Rhodes N."/>
            <person name="Thang M."/>
            <person name="Chan C."/>
        </authorList>
    </citation>
    <scope>NUCLEOTIDE SEQUENCE</scope>
</reference>
<evidence type="ECO:0000256" key="4">
    <source>
        <dbReference type="ARBA" id="ARBA00022692"/>
    </source>
</evidence>
<keyword evidence="15" id="KW-1185">Reference proteome</keyword>
<keyword evidence="3" id="KW-0813">Transport</keyword>
<dbReference type="FunFam" id="3.40.50.300:FF:000479">
    <property type="entry name" value="Multidrug resistance protein 1A"/>
    <property type="match status" value="1"/>
</dbReference>
<evidence type="ECO:0000259" key="13">
    <source>
        <dbReference type="PROSITE" id="PS50893"/>
    </source>
</evidence>
<dbReference type="InterPro" id="IPR003593">
    <property type="entry name" value="AAA+_ATPase"/>
</dbReference>
<dbReference type="SMART" id="SM00382">
    <property type="entry name" value="AAA"/>
    <property type="match status" value="1"/>
</dbReference>
<evidence type="ECO:0000256" key="7">
    <source>
        <dbReference type="ARBA" id="ARBA00022840"/>
    </source>
</evidence>
<evidence type="ECO:0000313" key="14">
    <source>
        <dbReference type="EMBL" id="CAE7464870.1"/>
    </source>
</evidence>
<keyword evidence="6" id="KW-0547">Nucleotide-binding</keyword>
<feature type="domain" description="ABC transporter" evidence="13">
    <location>
        <begin position="131"/>
        <end position="366"/>
    </location>
</feature>
<comment type="subcellular location">
    <subcellularLocation>
        <location evidence="1">Membrane</location>
        <topology evidence="1">Multi-pass membrane protein</topology>
    </subcellularLocation>
</comment>
<dbReference type="EMBL" id="CAJNDS010002412">
    <property type="protein sequence ID" value="CAE7464870.1"/>
    <property type="molecule type" value="Genomic_DNA"/>
</dbReference>
<comment type="caution">
    <text evidence="14">The sequence shown here is derived from an EMBL/GenBank/DDBJ whole genome shotgun (WGS) entry which is preliminary data.</text>
</comment>
<dbReference type="Proteomes" id="UP000604046">
    <property type="component" value="Unassembled WGS sequence"/>
</dbReference>
<feature type="transmembrane region" description="Helical" evidence="12">
    <location>
        <begin position="44"/>
        <end position="63"/>
    </location>
</feature>